<dbReference type="RefSeq" id="WP_057877647.1">
    <property type="nucleotide sequence ID" value="NZ_JQCA01000024.1"/>
</dbReference>
<dbReference type="InterPro" id="IPR000326">
    <property type="entry name" value="PAP2/HPO"/>
</dbReference>
<dbReference type="InterPro" id="IPR036938">
    <property type="entry name" value="PAP2/HPO_sf"/>
</dbReference>
<keyword evidence="1 2" id="KW-0732">Signal</keyword>
<evidence type="ECO:0000256" key="2">
    <source>
        <dbReference type="SAM" id="SignalP"/>
    </source>
</evidence>
<feature type="domain" description="Phosphatidic acid phosphatase type 2/haloperoxidase" evidence="3">
    <location>
        <begin position="184"/>
        <end position="300"/>
    </location>
</feature>
<dbReference type="EMBL" id="JQCA01000024">
    <property type="protein sequence ID" value="KRO04772.1"/>
    <property type="molecule type" value="Genomic_DNA"/>
</dbReference>
<dbReference type="Gene3D" id="1.20.144.10">
    <property type="entry name" value="Phosphatidic acid phosphatase type 2/haloperoxidase"/>
    <property type="match status" value="1"/>
</dbReference>
<dbReference type="STRING" id="616990.IV54_GL000797"/>
<dbReference type="Pfam" id="PF01569">
    <property type="entry name" value="PAP2"/>
    <property type="match status" value="1"/>
</dbReference>
<feature type="chain" id="PRO_5006420136" evidence="2">
    <location>
        <begin position="35"/>
        <end position="585"/>
    </location>
</feature>
<protein>
    <submittedName>
        <fullName evidence="4">Membrane-associated phospholipid phosphatase</fullName>
    </submittedName>
</protein>
<dbReference type="OrthoDB" id="9780507at2"/>
<organism evidence="4 5">
    <name type="scientific">Levilactobacillus paucivorans</name>
    <dbReference type="NCBI Taxonomy" id="616990"/>
    <lineage>
        <taxon>Bacteria</taxon>
        <taxon>Bacillati</taxon>
        <taxon>Bacillota</taxon>
        <taxon>Bacilli</taxon>
        <taxon>Lactobacillales</taxon>
        <taxon>Lactobacillaceae</taxon>
        <taxon>Levilactobacillus</taxon>
    </lineage>
</organism>
<dbReference type="InterPro" id="IPR013425">
    <property type="entry name" value="Autotrns_rpt"/>
</dbReference>
<evidence type="ECO:0000259" key="3">
    <source>
        <dbReference type="SMART" id="SM00014"/>
    </source>
</evidence>
<reference evidence="4 5" key="1">
    <citation type="journal article" date="2015" name="Genome Announc.">
        <title>Expanding the biotechnology potential of lactobacilli through comparative genomics of 213 strains and associated genera.</title>
        <authorList>
            <person name="Sun Z."/>
            <person name="Harris H.M."/>
            <person name="McCann A."/>
            <person name="Guo C."/>
            <person name="Argimon S."/>
            <person name="Zhang W."/>
            <person name="Yang X."/>
            <person name="Jeffery I.B."/>
            <person name="Cooney J.C."/>
            <person name="Kagawa T.F."/>
            <person name="Liu W."/>
            <person name="Song Y."/>
            <person name="Salvetti E."/>
            <person name="Wrobel A."/>
            <person name="Rasinkangas P."/>
            <person name="Parkhill J."/>
            <person name="Rea M.C."/>
            <person name="O'Sullivan O."/>
            <person name="Ritari J."/>
            <person name="Douillard F.P."/>
            <person name="Paul Ross R."/>
            <person name="Yang R."/>
            <person name="Briner A.E."/>
            <person name="Felis G.E."/>
            <person name="de Vos W.M."/>
            <person name="Barrangou R."/>
            <person name="Klaenhammer T.R."/>
            <person name="Caufield P.W."/>
            <person name="Cui Y."/>
            <person name="Zhang H."/>
            <person name="O'Toole P.W."/>
        </authorList>
    </citation>
    <scope>NUCLEOTIDE SEQUENCE [LARGE SCALE GENOMIC DNA]</scope>
    <source>
        <strain evidence="4 5">DSM 22467</strain>
    </source>
</reference>
<accession>A0A0R2LSZ9</accession>
<feature type="signal peptide" evidence="2">
    <location>
        <begin position="1"/>
        <end position="34"/>
    </location>
</feature>
<evidence type="ECO:0000313" key="5">
    <source>
        <dbReference type="Proteomes" id="UP000051906"/>
    </source>
</evidence>
<dbReference type="SUPFAM" id="SSF51126">
    <property type="entry name" value="Pectin lyase-like"/>
    <property type="match status" value="1"/>
</dbReference>
<proteinExistence type="predicted"/>
<comment type="caution">
    <text evidence="4">The sequence shown here is derived from an EMBL/GenBank/DDBJ whole genome shotgun (WGS) entry which is preliminary data.</text>
</comment>
<evidence type="ECO:0000256" key="1">
    <source>
        <dbReference type="ARBA" id="ARBA00022729"/>
    </source>
</evidence>
<sequence length="585" mass="63723">MKNRHRHWARKAATALSLVAVTLPLVTTVTTAHASHKAKQPDLAKLIAPHKAGYGYFVDKYQQNTGDFTTPTTNPVIGLVDEFSTYWTHHQEPLNKPLLDLNIEKSAAITRNRTAVDAERSFLTDQRDNRYAVIQALGPYAPAFIRNANAQTETDSMPSEPLPVGFKKKHVEWASATSTLGPVVQLMNLTKQMPYSGTNTVKHYYEFVRPYRISPSVLPLPALKNSMATAAKDSYDFPSGHTTGGFESGLSLAYAFPERFQELATRSSEVGYDRVIAGRHSPLAVMGGRMVGSAITAATLYDHNNQSLMKDALAAAHSSALLGSKDTSVHDDYGDYETNRAAYRYRMTYGFDQTGDTHQEMRVPKGAETLLGSRLPYLSANQRRAVIFTTGMPSGYPVMDDAEGWGRIDLFSAANGYGAFLTNTKVTMDAKKGGFNTKDNWRNKITGAGKFTKAGTGALTLSGANRYTGGTVVQGGTLQLANKSAFGTGNVQLKKGTITLSAKTVAVKGRFETAKAGKLTMSRAGHLTVKKNAKFNGTLKLTKGDLKKGAKLITYKQHSGKFRHVSGLPKGWHVVYTKHALKLAK</sequence>
<dbReference type="NCBIfam" id="TIGR02601">
    <property type="entry name" value="autotrns_rpt"/>
    <property type="match status" value="1"/>
</dbReference>
<dbReference type="PATRIC" id="fig|616990.3.peg.870"/>
<gene>
    <name evidence="4" type="ORF">IV54_GL000797</name>
</gene>
<keyword evidence="5" id="KW-1185">Reference proteome</keyword>
<dbReference type="InterPro" id="IPR011050">
    <property type="entry name" value="Pectin_lyase_fold/virulence"/>
</dbReference>
<dbReference type="SMART" id="SM00014">
    <property type="entry name" value="acidPPc"/>
    <property type="match status" value="1"/>
</dbReference>
<evidence type="ECO:0000313" key="4">
    <source>
        <dbReference type="EMBL" id="KRO04772.1"/>
    </source>
</evidence>
<dbReference type="Proteomes" id="UP000051906">
    <property type="component" value="Unassembled WGS sequence"/>
</dbReference>
<dbReference type="AlphaFoldDB" id="A0A0R2LSZ9"/>
<dbReference type="SUPFAM" id="SSF48317">
    <property type="entry name" value="Acid phosphatase/Vanadium-dependent haloperoxidase"/>
    <property type="match status" value="1"/>
</dbReference>
<dbReference type="Pfam" id="PF12951">
    <property type="entry name" value="PATR"/>
    <property type="match status" value="1"/>
</dbReference>
<name>A0A0R2LSZ9_9LACO</name>